<dbReference type="Proteomes" id="UP000005408">
    <property type="component" value="Unassembled WGS sequence"/>
</dbReference>
<name>A0A8W8JP93_MAGGI</name>
<organism evidence="4 5">
    <name type="scientific">Magallana gigas</name>
    <name type="common">Pacific oyster</name>
    <name type="synonym">Crassostrea gigas</name>
    <dbReference type="NCBI Taxonomy" id="29159"/>
    <lineage>
        <taxon>Eukaryota</taxon>
        <taxon>Metazoa</taxon>
        <taxon>Spiralia</taxon>
        <taxon>Lophotrochozoa</taxon>
        <taxon>Mollusca</taxon>
        <taxon>Bivalvia</taxon>
        <taxon>Autobranchia</taxon>
        <taxon>Pteriomorphia</taxon>
        <taxon>Ostreida</taxon>
        <taxon>Ostreoidea</taxon>
        <taxon>Ostreidae</taxon>
        <taxon>Magallana</taxon>
    </lineage>
</organism>
<keyword evidence="5" id="KW-1185">Reference proteome</keyword>
<evidence type="ECO:0008006" key="6">
    <source>
        <dbReference type="Google" id="ProtNLM"/>
    </source>
</evidence>
<dbReference type="AlphaFoldDB" id="A0A8W8JP93"/>
<feature type="chain" id="PRO_5036453316" description="MACPF domain-containing protein" evidence="1">
    <location>
        <begin position="19"/>
        <end position="561"/>
    </location>
</feature>
<dbReference type="OMA" id="CSHANMR"/>
<keyword evidence="1" id="KW-0732">Signal</keyword>
<accession>A0A8W8JP93</accession>
<evidence type="ECO:0000259" key="2">
    <source>
        <dbReference type="Pfam" id="PF01823"/>
    </source>
</evidence>
<protein>
    <recommendedName>
        <fullName evidence="6">MACPF domain-containing protein</fullName>
    </recommendedName>
</protein>
<reference evidence="4" key="1">
    <citation type="submission" date="2022-08" db="UniProtKB">
        <authorList>
            <consortium name="EnsemblMetazoa"/>
        </authorList>
    </citation>
    <scope>IDENTIFICATION</scope>
    <source>
        <strain evidence="4">05x7-T-G4-1.051#20</strain>
    </source>
</reference>
<evidence type="ECO:0000313" key="4">
    <source>
        <dbReference type="EnsemblMetazoa" id="G19648.3:cds"/>
    </source>
</evidence>
<dbReference type="OrthoDB" id="1366754at2759"/>
<dbReference type="Pfam" id="PF16977">
    <property type="entry name" value="ApeC"/>
    <property type="match status" value="1"/>
</dbReference>
<dbReference type="EnsemblMetazoa" id="G19648.3">
    <property type="protein sequence ID" value="G19648.3:cds"/>
    <property type="gene ID" value="G19648"/>
</dbReference>
<evidence type="ECO:0000259" key="3">
    <source>
        <dbReference type="Pfam" id="PF16977"/>
    </source>
</evidence>
<dbReference type="PANTHER" id="PTHR19324">
    <property type="entry name" value="PERFORIN-LIKE PROTEIN 1"/>
    <property type="match status" value="1"/>
</dbReference>
<feature type="domain" description="MACPF" evidence="2">
    <location>
        <begin position="122"/>
        <end position="210"/>
    </location>
</feature>
<proteinExistence type="predicted"/>
<feature type="domain" description="Apextrin C-terminal" evidence="3">
    <location>
        <begin position="342"/>
        <end position="545"/>
    </location>
</feature>
<feature type="signal peptide" evidence="1">
    <location>
        <begin position="1"/>
        <end position="18"/>
    </location>
</feature>
<dbReference type="Pfam" id="PF01823">
    <property type="entry name" value="MACPF"/>
    <property type="match status" value="1"/>
</dbReference>
<sequence length="561" mass="62741">MEFQCLLLFLALPDLANSAHTAADGLYLGIGYNLIKGNPDGGEWAKLGQDPGLQLTRNILETDIDGNSYIKRTSYPQCTQMSSTSVFYDPESYKEYLLHYISSPDGNAPKFSWSAFSANPLYQDIKQRTLSQHDVFRDEITSCTSEHARYVHPIVPVERNLVSNEFSHDVCKLPLTYDRDSYRSFLDRWGTHVTMEVDLGIRNVSRHRLSISDLATYLLDSGRDGAAILQTEDLMGYGSVIKLNMSNIHHSDFPKLPHGASLTEFSTGAQVQAPISWTMIAISDVMAEEYWRVQDSLVDSGICREINLTVWKMNLERALIDYPSLIGGEVPPPLEIKLPVTWPSGTYGLYMSTSGCPTDPIGFETGYVTQDTEDRSNSNQWSGGIHMTGPLNNDAITTRFCVKQTTTTTEYSRPWPKGNYCIAKKFNCPSGFSTGYLHWDDEDGNNENSHGGILPDGSYTTNTDIYYCCRQDGHTHSQILMPIDSPFYLLRFTSDCQQVLGMHVAEEFIFFDDEDGANSDKCGGAHPFVDSGCSHANMRLHFCYYSTKPNQTEISIPGILG</sequence>
<evidence type="ECO:0000256" key="1">
    <source>
        <dbReference type="SAM" id="SignalP"/>
    </source>
</evidence>
<dbReference type="InterPro" id="IPR031569">
    <property type="entry name" value="ApeC"/>
</dbReference>
<dbReference type="InterPro" id="IPR020864">
    <property type="entry name" value="MACPF"/>
</dbReference>
<dbReference type="PANTHER" id="PTHR19324:SF33">
    <property type="entry name" value="MUCIN-5AC"/>
    <property type="match status" value="1"/>
</dbReference>
<evidence type="ECO:0000313" key="5">
    <source>
        <dbReference type="Proteomes" id="UP000005408"/>
    </source>
</evidence>